<dbReference type="AlphaFoldDB" id="A0A482XXW4"/>
<dbReference type="OrthoDB" id="177437at2157"/>
<comment type="caution">
    <text evidence="2">The sequence shown here is derived from an EMBL/GenBank/DDBJ whole genome shotgun (WGS) entry which is preliminary data.</text>
</comment>
<evidence type="ECO:0000313" key="3">
    <source>
        <dbReference type="Proteomes" id="UP000292704"/>
    </source>
</evidence>
<reference evidence="2 3" key="1">
    <citation type="submission" date="2019-02" db="EMBL/GenBank/DDBJ databases">
        <title>Genome analysis provides insights into bioremediation potentialities and Haloocin production by Natrinema altunense strain 4.1R isolated from Chott Douz in Tunisian desert.</title>
        <authorList>
            <person name="Najjari A."/>
            <person name="Youssef N."/>
            <person name="Ben Dhia O."/>
            <person name="Ferjani R."/>
            <person name="El Hidri D."/>
            <person name="Ouzari H.I."/>
            <person name="Cherif A."/>
        </authorList>
    </citation>
    <scope>NUCLEOTIDE SEQUENCE [LARGE SCALE GENOMIC DNA]</scope>
    <source>
        <strain evidence="2 3">4.1R</strain>
    </source>
</reference>
<sequence>MGVDVLLGGISIPFTVILTSDPSMIYLTPVLVAGFLSGLYSRTHSGSVKRAGLRTGAIDGLPVVWSSADLVVAELSAPLDILALANVVGVLWSLFVITFSALLSALCAIAGGLGITHSHRLCVARGLKPFEQVIWSQFIESLSCEY</sequence>
<dbReference type="Proteomes" id="UP000292704">
    <property type="component" value="Unassembled WGS sequence"/>
</dbReference>
<accession>A0A482XXW4</accession>
<gene>
    <name evidence="2" type="ORF">ELS17_00650</name>
</gene>
<dbReference type="RefSeq" id="WP_130169123.1">
    <property type="nucleotide sequence ID" value="NZ_SHMR01000001.1"/>
</dbReference>
<evidence type="ECO:0000313" key="2">
    <source>
        <dbReference type="EMBL" id="RZH68012.1"/>
    </source>
</evidence>
<keyword evidence="1" id="KW-1133">Transmembrane helix</keyword>
<dbReference type="InterPro" id="IPR040493">
    <property type="entry name" value="DUF5518"/>
</dbReference>
<feature type="transmembrane region" description="Helical" evidence="1">
    <location>
        <begin position="91"/>
        <end position="115"/>
    </location>
</feature>
<evidence type="ECO:0000256" key="1">
    <source>
        <dbReference type="SAM" id="Phobius"/>
    </source>
</evidence>
<name>A0A482XXW4_9EURY</name>
<protein>
    <submittedName>
        <fullName evidence="2">Uncharacterized protein</fullName>
    </submittedName>
</protein>
<proteinExistence type="predicted"/>
<keyword evidence="1" id="KW-0812">Transmembrane</keyword>
<keyword evidence="1" id="KW-0472">Membrane</keyword>
<organism evidence="2 3">
    <name type="scientific">Natrinema altunense</name>
    <dbReference type="NCBI Taxonomy" id="222984"/>
    <lineage>
        <taxon>Archaea</taxon>
        <taxon>Methanobacteriati</taxon>
        <taxon>Methanobacteriota</taxon>
        <taxon>Stenosarchaea group</taxon>
        <taxon>Halobacteria</taxon>
        <taxon>Halobacteriales</taxon>
        <taxon>Natrialbaceae</taxon>
        <taxon>Natrinema</taxon>
    </lineage>
</organism>
<dbReference type="Pfam" id="PF17647">
    <property type="entry name" value="DUF5518"/>
    <property type="match status" value="1"/>
</dbReference>
<dbReference type="EMBL" id="SHMR01000001">
    <property type="protein sequence ID" value="RZH68012.1"/>
    <property type="molecule type" value="Genomic_DNA"/>
</dbReference>